<keyword evidence="7" id="KW-0695">RNA-directed DNA polymerase</keyword>
<dbReference type="CDD" id="cd01647">
    <property type="entry name" value="RT_LTR"/>
    <property type="match status" value="1"/>
</dbReference>
<dbReference type="InterPro" id="IPR012337">
    <property type="entry name" value="RNaseH-like_sf"/>
</dbReference>
<dbReference type="FunFam" id="3.30.420.10:FF:000032">
    <property type="entry name" value="Retrovirus-related Pol polyprotein from transposon 297-like Protein"/>
    <property type="match status" value="1"/>
</dbReference>
<keyword evidence="12" id="KW-1185">Reference proteome</keyword>
<dbReference type="Gene3D" id="1.10.340.70">
    <property type="match status" value="1"/>
</dbReference>
<dbReference type="AlphaFoldDB" id="A0A914A5D7"/>
<dbReference type="GO" id="GO:0003676">
    <property type="term" value="F:nucleic acid binding"/>
    <property type="evidence" value="ECO:0007669"/>
    <property type="project" value="InterPro"/>
</dbReference>
<evidence type="ECO:0000256" key="3">
    <source>
        <dbReference type="ARBA" id="ARBA00022695"/>
    </source>
</evidence>
<evidence type="ECO:0000313" key="12">
    <source>
        <dbReference type="Proteomes" id="UP000887568"/>
    </source>
</evidence>
<dbReference type="PROSITE" id="PS50878">
    <property type="entry name" value="RT_POL"/>
    <property type="match status" value="1"/>
</dbReference>
<name>A0A914A5D7_PATMI</name>
<keyword evidence="6" id="KW-0378">Hydrolase</keyword>
<keyword evidence="4" id="KW-0540">Nuclease</keyword>
<dbReference type="SUPFAM" id="SSF56672">
    <property type="entry name" value="DNA/RNA polymerases"/>
    <property type="match status" value="1"/>
</dbReference>
<evidence type="ECO:0000256" key="5">
    <source>
        <dbReference type="ARBA" id="ARBA00022759"/>
    </source>
</evidence>
<dbReference type="InterPro" id="IPR043502">
    <property type="entry name" value="DNA/RNA_pol_sf"/>
</dbReference>
<dbReference type="InterPro" id="IPR043128">
    <property type="entry name" value="Rev_trsase/Diguanyl_cyclase"/>
</dbReference>
<dbReference type="PROSITE" id="PS50994">
    <property type="entry name" value="INTEGRASE"/>
    <property type="match status" value="1"/>
</dbReference>
<dbReference type="InterPro" id="IPR007053">
    <property type="entry name" value="LRAT_dom"/>
</dbReference>
<keyword evidence="8" id="KW-0511">Multifunctional enzyme</keyword>
<dbReference type="Pfam" id="PF17919">
    <property type="entry name" value="RT_RNaseH_2"/>
    <property type="match status" value="1"/>
</dbReference>
<evidence type="ECO:0000256" key="4">
    <source>
        <dbReference type="ARBA" id="ARBA00022722"/>
    </source>
</evidence>
<dbReference type="OMA" id="PPIKERY"/>
<dbReference type="InterPro" id="IPR050951">
    <property type="entry name" value="Retrovirus_Pol_polyprotein"/>
</dbReference>
<reference evidence="11" key="1">
    <citation type="submission" date="2022-11" db="UniProtKB">
        <authorList>
            <consortium name="EnsemblMetazoa"/>
        </authorList>
    </citation>
    <scope>IDENTIFICATION</scope>
</reference>
<dbReference type="Pfam" id="PF04970">
    <property type="entry name" value="LRAT"/>
    <property type="match status" value="1"/>
</dbReference>
<proteinExistence type="predicted"/>
<dbReference type="Gene3D" id="3.30.70.270">
    <property type="match status" value="2"/>
</dbReference>
<dbReference type="Pfam" id="PF17921">
    <property type="entry name" value="Integrase_H2C2"/>
    <property type="match status" value="1"/>
</dbReference>
<dbReference type="GO" id="GO:0004519">
    <property type="term" value="F:endonuclease activity"/>
    <property type="evidence" value="ECO:0007669"/>
    <property type="project" value="UniProtKB-KW"/>
</dbReference>
<dbReference type="GO" id="GO:0015074">
    <property type="term" value="P:DNA integration"/>
    <property type="evidence" value="ECO:0007669"/>
    <property type="project" value="InterPro"/>
</dbReference>
<evidence type="ECO:0000313" key="11">
    <source>
        <dbReference type="EnsemblMetazoa" id="XP_038058734.1"/>
    </source>
</evidence>
<feature type="domain" description="Reverse transcriptase" evidence="9">
    <location>
        <begin position="260"/>
        <end position="442"/>
    </location>
</feature>
<dbReference type="Pfam" id="PF00078">
    <property type="entry name" value="RVT_1"/>
    <property type="match status" value="1"/>
</dbReference>
<sequence length="1098" mass="125085">MVIENVPFTVLFRVARNLSTNIILGTQFLSLHKAVIDCGSGKLHLKKKSQIRVKERQDISPHSQSVICAKLSDRHAIGSPGLCHGGRRISALGVLVANTLSSVITVGNCVNLLVMNVTDEPVVLYPRTKLGTFSPINSYCVHQFDIVDENTSVHVNSVQSDHPIEVPVVNDPTTDCTRRQELFSQVNLNTDHLTVKEVDQITDLLCEYSGIFQLEGDSPGFYTGVKHEIHTGDHAPIRSRPYRTSPHIQAEIRKQVSHMLDNNIINESTSSWSFPVCIVPKAGKNEYRFAIDFRKLNEITARDNFPLPNINDTLDSLGLAKPQYFTTLDLASGYWQIGLAEDAKPKTAFIAQDGLYEFQRMPFGLHNAPSTFQRAMQEIFRGLNWKFVLVYLDDLIIFSRTFDEHLSHLRQVFDRIRAAGLKLKPKKCTFGQEQVKYLGHIVNKDGVATDPVKVQIIKDYPCPTKVSEVRSFLGLVGYYRKYIKDYCKIAEPLVNLTRKDTSFVWSKTCQDAFEELKQKLQEPPVLVYPRFDGTEFILQTDASNVGLGFILAQQQDGEEKVISYGGRTLSKAERKYSTTELEALAVVEDLLYRQWQVYGKKTTPEQVVTQLYIPVCFVDIVLSNCHDHVLAAHFGLQKTYHKVRQRYFWKSMYRDIDNWVRSCRSCSQRKTHRHKVVAPLVTMIVPDAFERVSVDVLGPLPITTFGNRYVLCFTDHCTRWPILVPLATTNAATIARALFDYVICEHGCPVTLLSDRGANFLSNIVREVCLIMQTQKLNTSSYHPQCNAVQERFNSVILDTVSHYVNEFQTNWDQYITAIQFAYRSTPADNSIGFSPFFLLYGREARLPLDVALISRLDYQDKTLRDHIHNLVSKLEVFRDVSKRRTEENQAKMKERYDETTKQVEYQVGEMADSKNMGLLGRWRTSVNIEALERTVRRGDMLEFCRGVYAHWGLYIGQYLSMQHAVIHVSIPEGGARYSMKKISGSGFAASQRPEIRVDTIGEILGGSGSKIHRRTPEAQLHTASLIREPLLGKTLYSDVLKKRTAANRDVSTIFQIANQFYPSPHRKQHPTNLNQPQHPTIQIKTLHTHYRGQEWNK</sequence>
<dbReference type="Proteomes" id="UP000887568">
    <property type="component" value="Unplaced"/>
</dbReference>
<dbReference type="FunFam" id="3.10.20.370:FF:000001">
    <property type="entry name" value="Retrovirus-related Pol polyprotein from transposon 17.6-like protein"/>
    <property type="match status" value="1"/>
</dbReference>
<evidence type="ECO:0000256" key="6">
    <source>
        <dbReference type="ARBA" id="ARBA00022801"/>
    </source>
</evidence>
<keyword evidence="2" id="KW-0808">Transferase</keyword>
<dbReference type="PANTHER" id="PTHR37984:SF5">
    <property type="entry name" value="PROTEIN NYNRIN-LIKE"/>
    <property type="match status" value="1"/>
</dbReference>
<keyword evidence="5" id="KW-0255">Endonuclease</keyword>
<evidence type="ECO:0000259" key="10">
    <source>
        <dbReference type="PROSITE" id="PS50994"/>
    </source>
</evidence>
<accession>A0A914A5D7</accession>
<dbReference type="GeneID" id="119730015"/>
<dbReference type="RefSeq" id="XP_038058734.1">
    <property type="nucleotide sequence ID" value="XM_038202806.1"/>
</dbReference>
<feature type="domain" description="Integrase catalytic" evidence="10">
    <location>
        <begin position="682"/>
        <end position="844"/>
    </location>
</feature>
<dbReference type="PANTHER" id="PTHR37984">
    <property type="entry name" value="PROTEIN CBG26694"/>
    <property type="match status" value="1"/>
</dbReference>
<keyword evidence="3" id="KW-0548">Nucleotidyltransferase</keyword>
<dbReference type="FunFam" id="3.30.70.270:FF:000020">
    <property type="entry name" value="Transposon Tf2-6 polyprotein-like Protein"/>
    <property type="match status" value="1"/>
</dbReference>
<dbReference type="InterPro" id="IPR041577">
    <property type="entry name" value="RT_RNaseH_2"/>
</dbReference>
<dbReference type="Gene3D" id="3.10.10.10">
    <property type="entry name" value="HIV Type 1 Reverse Transcriptase, subunit A, domain 1"/>
    <property type="match status" value="1"/>
</dbReference>
<evidence type="ECO:0000256" key="2">
    <source>
        <dbReference type="ARBA" id="ARBA00022679"/>
    </source>
</evidence>
<dbReference type="Gene3D" id="2.40.70.10">
    <property type="entry name" value="Acid Proteases"/>
    <property type="match status" value="1"/>
</dbReference>
<dbReference type="GO" id="GO:0006508">
    <property type="term" value="P:proteolysis"/>
    <property type="evidence" value="ECO:0007669"/>
    <property type="project" value="UniProtKB-KW"/>
</dbReference>
<dbReference type="GO" id="GO:0008233">
    <property type="term" value="F:peptidase activity"/>
    <property type="evidence" value="ECO:0007669"/>
    <property type="project" value="UniProtKB-KW"/>
</dbReference>
<evidence type="ECO:0000256" key="7">
    <source>
        <dbReference type="ARBA" id="ARBA00022918"/>
    </source>
</evidence>
<dbReference type="InterPro" id="IPR041588">
    <property type="entry name" value="Integrase_H2C2"/>
</dbReference>
<keyword evidence="1" id="KW-0645">Protease</keyword>
<dbReference type="GO" id="GO:0003964">
    <property type="term" value="F:RNA-directed DNA polymerase activity"/>
    <property type="evidence" value="ECO:0007669"/>
    <property type="project" value="UniProtKB-KW"/>
</dbReference>
<dbReference type="OrthoDB" id="116078at2759"/>
<evidence type="ECO:0000259" key="9">
    <source>
        <dbReference type="PROSITE" id="PS50878"/>
    </source>
</evidence>
<dbReference type="InterPro" id="IPR036397">
    <property type="entry name" value="RNaseH_sf"/>
</dbReference>
<evidence type="ECO:0000256" key="8">
    <source>
        <dbReference type="ARBA" id="ARBA00023268"/>
    </source>
</evidence>
<dbReference type="FunFam" id="1.10.340.70:FF:000001">
    <property type="entry name" value="Retrovirus-related Pol polyprotein from transposon gypsy-like Protein"/>
    <property type="match status" value="1"/>
</dbReference>
<dbReference type="EnsemblMetazoa" id="XM_038202806.1">
    <property type="protein sequence ID" value="XP_038058734.1"/>
    <property type="gene ID" value="LOC119730015"/>
</dbReference>
<evidence type="ECO:0008006" key="13">
    <source>
        <dbReference type="Google" id="ProtNLM"/>
    </source>
</evidence>
<protein>
    <recommendedName>
        <fullName evidence="13">Endonuclease</fullName>
    </recommendedName>
</protein>
<evidence type="ECO:0000256" key="1">
    <source>
        <dbReference type="ARBA" id="ARBA00022670"/>
    </source>
</evidence>
<dbReference type="Gene3D" id="3.30.420.10">
    <property type="entry name" value="Ribonuclease H-like superfamily/Ribonuclease H"/>
    <property type="match status" value="1"/>
</dbReference>
<organism evidence="11 12">
    <name type="scientific">Patiria miniata</name>
    <name type="common">Bat star</name>
    <name type="synonym">Asterina miniata</name>
    <dbReference type="NCBI Taxonomy" id="46514"/>
    <lineage>
        <taxon>Eukaryota</taxon>
        <taxon>Metazoa</taxon>
        <taxon>Echinodermata</taxon>
        <taxon>Eleutherozoa</taxon>
        <taxon>Asterozoa</taxon>
        <taxon>Asteroidea</taxon>
        <taxon>Valvatacea</taxon>
        <taxon>Valvatida</taxon>
        <taxon>Asterinidae</taxon>
        <taxon>Patiria</taxon>
    </lineage>
</organism>
<dbReference type="FunFam" id="3.10.10.10:FF:000007">
    <property type="entry name" value="Retrovirus-related Pol polyprotein from transposon 17.6-like Protein"/>
    <property type="match status" value="1"/>
</dbReference>
<dbReference type="InterPro" id="IPR001584">
    <property type="entry name" value="Integrase_cat-core"/>
</dbReference>
<dbReference type="Gene3D" id="3.90.1720.10">
    <property type="entry name" value="endopeptidase domain like (from Nostoc punctiforme)"/>
    <property type="match status" value="1"/>
</dbReference>
<dbReference type="InterPro" id="IPR021109">
    <property type="entry name" value="Peptidase_aspartic_dom_sf"/>
</dbReference>
<dbReference type="SUPFAM" id="SSF53098">
    <property type="entry name" value="Ribonuclease H-like"/>
    <property type="match status" value="1"/>
</dbReference>
<dbReference type="InterPro" id="IPR000477">
    <property type="entry name" value="RT_dom"/>
</dbReference>